<feature type="region of interest" description="Disordered" evidence="1">
    <location>
        <begin position="118"/>
        <end position="142"/>
    </location>
</feature>
<dbReference type="Gene3D" id="3.40.33.10">
    <property type="entry name" value="CAP"/>
    <property type="match status" value="1"/>
</dbReference>
<accession>A0A915DHN0</accession>
<evidence type="ECO:0000313" key="3">
    <source>
        <dbReference type="WBParaSite" id="jg19362"/>
    </source>
</evidence>
<dbReference type="WBParaSite" id="jg19362">
    <property type="protein sequence ID" value="jg19362"/>
    <property type="gene ID" value="jg19362"/>
</dbReference>
<name>A0A915DHN0_9BILA</name>
<protein>
    <submittedName>
        <fullName evidence="3">Uncharacterized protein</fullName>
    </submittedName>
</protein>
<dbReference type="Proteomes" id="UP000887574">
    <property type="component" value="Unplaced"/>
</dbReference>
<dbReference type="InterPro" id="IPR035940">
    <property type="entry name" value="CAP_sf"/>
</dbReference>
<sequence>MYKTEWNPTLASTAKEMLKVRPTPVSFVVMLREIKGDLDLAYSKTAKIGCAVEYWKNEKSVKTAKLIGRKEKKYRARMICQSPIAVNEILYEVGKPCKACEEEHSCDKTAGMCMTDGFRRRHPSTTSSSSDEIVRPKKKSRY</sequence>
<evidence type="ECO:0000313" key="2">
    <source>
        <dbReference type="Proteomes" id="UP000887574"/>
    </source>
</evidence>
<proteinExistence type="predicted"/>
<keyword evidence="2" id="KW-1185">Reference proteome</keyword>
<dbReference type="AlphaFoldDB" id="A0A915DHN0"/>
<reference evidence="3" key="1">
    <citation type="submission" date="2022-11" db="UniProtKB">
        <authorList>
            <consortium name="WormBaseParasite"/>
        </authorList>
    </citation>
    <scope>IDENTIFICATION</scope>
</reference>
<evidence type="ECO:0000256" key="1">
    <source>
        <dbReference type="SAM" id="MobiDB-lite"/>
    </source>
</evidence>
<organism evidence="2 3">
    <name type="scientific">Ditylenchus dipsaci</name>
    <dbReference type="NCBI Taxonomy" id="166011"/>
    <lineage>
        <taxon>Eukaryota</taxon>
        <taxon>Metazoa</taxon>
        <taxon>Ecdysozoa</taxon>
        <taxon>Nematoda</taxon>
        <taxon>Chromadorea</taxon>
        <taxon>Rhabditida</taxon>
        <taxon>Tylenchina</taxon>
        <taxon>Tylenchomorpha</taxon>
        <taxon>Sphaerularioidea</taxon>
        <taxon>Anguinidae</taxon>
        <taxon>Anguininae</taxon>
        <taxon>Ditylenchus</taxon>
    </lineage>
</organism>